<dbReference type="PANTHER" id="PTHR37319:SF1">
    <property type="entry name" value="TRANSPOSASE TN5 DIMERISATION DOMAIN-CONTAINING PROTEIN"/>
    <property type="match status" value="1"/>
</dbReference>
<dbReference type="GO" id="GO:0004803">
    <property type="term" value="F:transposase activity"/>
    <property type="evidence" value="ECO:0007669"/>
    <property type="project" value="InterPro"/>
</dbReference>
<evidence type="ECO:0000259" key="1">
    <source>
        <dbReference type="Pfam" id="PF01609"/>
    </source>
</evidence>
<gene>
    <name evidence="2" type="ORF">HLUCCA11_20160</name>
</gene>
<feature type="domain" description="Transposase IS4-like" evidence="1">
    <location>
        <begin position="190"/>
        <end position="326"/>
    </location>
</feature>
<name>A0A0P7ZJ35_9CYAN</name>
<dbReference type="Gene3D" id="3.90.350.10">
    <property type="entry name" value="Transposase Inhibitor Protein From Tn5, Chain A, domain 1"/>
    <property type="match status" value="1"/>
</dbReference>
<dbReference type="InterPro" id="IPR002559">
    <property type="entry name" value="Transposase_11"/>
</dbReference>
<dbReference type="STRING" id="1666911.HLUCCA11_20160"/>
<accession>A0A0P7ZJ35</accession>
<dbReference type="Gene3D" id="1.10.740.10">
    <property type="entry name" value="Transferase Inhibitor Protein From Tn5, Chain"/>
    <property type="match status" value="1"/>
</dbReference>
<reference evidence="2 3" key="1">
    <citation type="submission" date="2015-09" db="EMBL/GenBank/DDBJ databases">
        <title>Identification and resolution of microdiversity through metagenomic sequencing of parallel consortia.</title>
        <authorList>
            <person name="Nelson W.C."/>
            <person name="Romine M.F."/>
            <person name="Lindemann S.R."/>
        </authorList>
    </citation>
    <scope>NUCLEOTIDE SEQUENCE [LARGE SCALE GENOMIC DNA]</scope>
    <source>
        <strain evidence="2">Ana</strain>
    </source>
</reference>
<sequence length="424" mass="48195">MAKNRAEQVAYYRFLENPNVTSPILLESLRAHCHQQVSERHVLAISDTSEINLQAHAGRLKPEGQGVVGNNTDIGFFIHPTLVVDATSGLPLGLSHIQLWNRAFERPSKEDRDYQSLAIEDKESYKWIEAAKGSTDCFARSGVAQVTYVGDSEADIYEPWFQIPQAGKHLLVRACQDRRLVESPQKLYDTLAVQPVAGTYLVDIPADPRQQRTARRAQMALRYTPVKLRRPDSLTDDYPPFAQLNAIEVVELEPPEGEAAIHWRLLTTHPVDSVEQAQQIIQWYRWRWHIELLFATLKQRGLEIESSQLESMAAIQKLCIMALSVAVMILQLTLGRENTAETADLVFDASRQRLVEQLVPDVEGHTEKQKNPYPIRSLAWVAWLIARLGGWSGYRSQRPPGFQTMYRGLQQFEMMFTGWQLAAP</sequence>
<dbReference type="AlphaFoldDB" id="A0A0P7ZJ35"/>
<protein>
    <submittedName>
        <fullName evidence="2">Transposase DDE domain</fullName>
    </submittedName>
</protein>
<organism evidence="2 3">
    <name type="scientific">Phormidesmis priestleyi Ana</name>
    <dbReference type="NCBI Taxonomy" id="1666911"/>
    <lineage>
        <taxon>Bacteria</taxon>
        <taxon>Bacillati</taxon>
        <taxon>Cyanobacteriota</taxon>
        <taxon>Cyanophyceae</taxon>
        <taxon>Leptolyngbyales</taxon>
        <taxon>Leptolyngbyaceae</taxon>
        <taxon>Phormidesmis</taxon>
    </lineage>
</organism>
<dbReference type="GO" id="GO:0003677">
    <property type="term" value="F:DNA binding"/>
    <property type="evidence" value="ECO:0007669"/>
    <property type="project" value="InterPro"/>
</dbReference>
<dbReference type="InterPro" id="IPR054836">
    <property type="entry name" value="Tn5_transposase"/>
</dbReference>
<dbReference type="PATRIC" id="fig|1666911.3.peg.2789"/>
<dbReference type="PANTHER" id="PTHR37319">
    <property type="entry name" value="TRANSPOSASE"/>
    <property type="match status" value="1"/>
</dbReference>
<evidence type="ECO:0000313" key="2">
    <source>
        <dbReference type="EMBL" id="KPQ32888.1"/>
    </source>
</evidence>
<dbReference type="NCBIfam" id="NF033590">
    <property type="entry name" value="transpos_IS4_3"/>
    <property type="match status" value="1"/>
</dbReference>
<comment type="caution">
    <text evidence="2">The sequence shown here is derived from an EMBL/GenBank/DDBJ whole genome shotgun (WGS) entry which is preliminary data.</text>
</comment>
<evidence type="ECO:0000313" key="3">
    <source>
        <dbReference type="Proteomes" id="UP000050465"/>
    </source>
</evidence>
<dbReference type="GO" id="GO:0006313">
    <property type="term" value="P:DNA transposition"/>
    <property type="evidence" value="ECO:0007669"/>
    <property type="project" value="InterPro"/>
</dbReference>
<dbReference type="InterPro" id="IPR014737">
    <property type="entry name" value="Transposase_Tn5-like_C"/>
</dbReference>
<dbReference type="Proteomes" id="UP000050465">
    <property type="component" value="Unassembled WGS sequence"/>
</dbReference>
<dbReference type="InterPro" id="IPR012337">
    <property type="entry name" value="RNaseH-like_sf"/>
</dbReference>
<dbReference type="SUPFAM" id="SSF53098">
    <property type="entry name" value="Ribonuclease H-like"/>
    <property type="match status" value="1"/>
</dbReference>
<dbReference type="InterPro" id="IPR047768">
    <property type="entry name" value="Tn5p-like"/>
</dbReference>
<dbReference type="EMBL" id="LJZR01000043">
    <property type="protein sequence ID" value="KPQ32888.1"/>
    <property type="molecule type" value="Genomic_DNA"/>
</dbReference>
<dbReference type="Pfam" id="PF01609">
    <property type="entry name" value="DDE_Tnp_1"/>
    <property type="match status" value="1"/>
</dbReference>
<proteinExistence type="predicted"/>